<comment type="similarity">
    <text evidence="2">Belongs to the band 7/mec-2 family.</text>
</comment>
<evidence type="ECO:0000256" key="6">
    <source>
        <dbReference type="SAM" id="MobiDB-lite"/>
    </source>
</evidence>
<feature type="region of interest" description="Disordered" evidence="6">
    <location>
        <begin position="356"/>
        <end position="386"/>
    </location>
</feature>
<evidence type="ECO:0000313" key="9">
    <source>
        <dbReference type="EMBL" id="CAI5776406.1"/>
    </source>
</evidence>
<sequence length="386" mass="43620">MKAEKKPQSSSREHHGRSREQAIQDGRKKDKVEHSRKTSKERQQEFGRRKREKETQSSLLADNQVHPSTVVDVDDVVSFEEEMEVMALLESEKQVEGTKSPGLGICEWLLVVLSLLLLIVTFPISIWFCMKIVREYERAILFRFGRLLRGRPRGPGLFLFLPCLDTYHKIDLRLKTLEIPFYETITKDMASLEIDTICYYRMENATLVTTTLANHSKAIQLLVPTIAKRFLAQRSLTDILMERKSISQEIKVAVDAITCQWGIKVERTEIKDVRLPTELQESLAAQAEAQRQAKVRVIAAEGEKAASESLKVAAEVLSHTPAALQLRYLHMLQSLSAEKPSTFILPFPLDLMNPSSGDNMKSTGCNRSSDVASNPEAPKAKDSPML</sequence>
<dbReference type="Gene3D" id="6.10.250.2090">
    <property type="match status" value="1"/>
</dbReference>
<feature type="region of interest" description="Disordered" evidence="6">
    <location>
        <begin position="1"/>
        <end position="61"/>
    </location>
</feature>
<dbReference type="GO" id="GO:0009898">
    <property type="term" value="C:cytoplasmic side of plasma membrane"/>
    <property type="evidence" value="ECO:0007669"/>
    <property type="project" value="UniProtKB-ARBA"/>
</dbReference>
<proteinExistence type="inferred from homology"/>
<evidence type="ECO:0000256" key="7">
    <source>
        <dbReference type="SAM" id="Phobius"/>
    </source>
</evidence>
<dbReference type="Gene3D" id="3.30.479.30">
    <property type="entry name" value="Band 7 domain"/>
    <property type="match status" value="1"/>
</dbReference>
<dbReference type="AlphaFoldDB" id="A0AA35KDP4"/>
<keyword evidence="7" id="KW-1133">Transmembrane helix</keyword>
<name>A0AA35KDP4_9SAUR</name>
<evidence type="ECO:0000256" key="3">
    <source>
        <dbReference type="ARBA" id="ARBA00023136"/>
    </source>
</evidence>
<organism evidence="9 10">
    <name type="scientific">Podarcis lilfordi</name>
    <name type="common">Lilford's wall lizard</name>
    <dbReference type="NCBI Taxonomy" id="74358"/>
    <lineage>
        <taxon>Eukaryota</taxon>
        <taxon>Metazoa</taxon>
        <taxon>Chordata</taxon>
        <taxon>Craniata</taxon>
        <taxon>Vertebrata</taxon>
        <taxon>Euteleostomi</taxon>
        <taxon>Lepidosauria</taxon>
        <taxon>Squamata</taxon>
        <taxon>Bifurcata</taxon>
        <taxon>Unidentata</taxon>
        <taxon>Episquamata</taxon>
        <taxon>Laterata</taxon>
        <taxon>Lacertibaenia</taxon>
        <taxon>Lacertidae</taxon>
        <taxon>Podarcis</taxon>
    </lineage>
</organism>
<dbReference type="InterPro" id="IPR036013">
    <property type="entry name" value="Band_7/SPFH_dom_sf"/>
</dbReference>
<dbReference type="InterPro" id="IPR001972">
    <property type="entry name" value="Stomatin_HflK_fam"/>
</dbReference>
<dbReference type="Pfam" id="PF01145">
    <property type="entry name" value="Band_7"/>
    <property type="match status" value="1"/>
</dbReference>
<keyword evidence="3 7" id="KW-0472">Membrane</keyword>
<reference evidence="9" key="1">
    <citation type="submission" date="2022-12" db="EMBL/GenBank/DDBJ databases">
        <authorList>
            <person name="Alioto T."/>
            <person name="Alioto T."/>
            <person name="Gomez Garrido J."/>
        </authorList>
    </citation>
    <scope>NUCLEOTIDE SEQUENCE</scope>
</reference>
<dbReference type="InterPro" id="IPR043202">
    <property type="entry name" value="Band-7_stomatin-like"/>
</dbReference>
<feature type="compositionally biased region" description="Basic and acidic residues" evidence="6">
    <location>
        <begin position="1"/>
        <end position="55"/>
    </location>
</feature>
<protein>
    <recommendedName>
        <fullName evidence="5">Podocin</fullName>
    </recommendedName>
</protein>
<dbReference type="Proteomes" id="UP001178461">
    <property type="component" value="Chromosome 6"/>
</dbReference>
<evidence type="ECO:0000256" key="1">
    <source>
        <dbReference type="ARBA" id="ARBA00004370"/>
    </source>
</evidence>
<dbReference type="EMBL" id="OX395131">
    <property type="protein sequence ID" value="CAI5776406.1"/>
    <property type="molecule type" value="Genomic_DNA"/>
</dbReference>
<dbReference type="PRINTS" id="PR00721">
    <property type="entry name" value="STOMATIN"/>
</dbReference>
<feature type="domain" description="Band 7" evidence="8">
    <location>
        <begin position="128"/>
        <end position="287"/>
    </location>
</feature>
<comment type="subcellular location">
    <subcellularLocation>
        <location evidence="1">Membrane</location>
    </subcellularLocation>
</comment>
<dbReference type="SMART" id="SM00244">
    <property type="entry name" value="PHB"/>
    <property type="match status" value="1"/>
</dbReference>
<keyword evidence="7" id="KW-0812">Transmembrane</keyword>
<evidence type="ECO:0000313" key="10">
    <source>
        <dbReference type="Proteomes" id="UP001178461"/>
    </source>
</evidence>
<feature type="transmembrane region" description="Helical" evidence="7">
    <location>
        <begin position="108"/>
        <end position="128"/>
    </location>
</feature>
<evidence type="ECO:0000256" key="5">
    <source>
        <dbReference type="ARBA" id="ARBA00071670"/>
    </source>
</evidence>
<evidence type="ECO:0000256" key="4">
    <source>
        <dbReference type="ARBA" id="ARBA00053394"/>
    </source>
</evidence>
<dbReference type="PANTHER" id="PTHR10264:SF127">
    <property type="entry name" value="PODOCIN"/>
    <property type="match status" value="1"/>
</dbReference>
<keyword evidence="10" id="KW-1185">Reference proteome</keyword>
<gene>
    <name evidence="9" type="ORF">PODLI_1B036329</name>
</gene>
<dbReference type="InterPro" id="IPR001107">
    <property type="entry name" value="Band_7"/>
</dbReference>
<evidence type="ECO:0000259" key="8">
    <source>
        <dbReference type="SMART" id="SM00244"/>
    </source>
</evidence>
<dbReference type="SUPFAM" id="SSF117892">
    <property type="entry name" value="Band 7/SPFH domain"/>
    <property type="match status" value="1"/>
</dbReference>
<dbReference type="FunFam" id="3.30.479.30:FF:000004">
    <property type="entry name" value="Putative membrane protease family, stomatin"/>
    <property type="match status" value="1"/>
</dbReference>
<accession>A0AA35KDP4</accession>
<dbReference type="PANTHER" id="PTHR10264">
    <property type="entry name" value="BAND 7 PROTEIN-RELATED"/>
    <property type="match status" value="1"/>
</dbReference>
<feature type="compositionally biased region" description="Polar residues" evidence="6">
    <location>
        <begin position="356"/>
        <end position="372"/>
    </location>
</feature>
<comment type="function">
    <text evidence="4">Plays a role in the regulation of glomerular permeability, acting probably as a linker between the plasma membrane and the cytoskeleton.</text>
</comment>
<evidence type="ECO:0000256" key="2">
    <source>
        <dbReference type="ARBA" id="ARBA00008164"/>
    </source>
</evidence>